<comment type="cofactor">
    <cofactor evidence="7">
        <name>Mg(2+)</name>
        <dbReference type="ChEBI" id="CHEBI:18420"/>
    </cofactor>
</comment>
<comment type="similarity">
    <text evidence="1 7">Belongs to the MurCDEF family. MurE subfamily.</text>
</comment>
<dbReference type="Gene3D" id="3.40.1390.10">
    <property type="entry name" value="MurE/MurF, N-terminal domain"/>
    <property type="match status" value="1"/>
</dbReference>
<dbReference type="EMBL" id="CP000116">
    <property type="protein sequence ID" value="AAZ96067.1"/>
    <property type="molecule type" value="Genomic_DNA"/>
</dbReference>
<dbReference type="GO" id="GO:0008360">
    <property type="term" value="P:regulation of cell shape"/>
    <property type="evidence" value="ECO:0007669"/>
    <property type="project" value="UniProtKB-KW"/>
</dbReference>
<dbReference type="NCBIfam" id="TIGR01085">
    <property type="entry name" value="murE"/>
    <property type="match status" value="1"/>
</dbReference>
<dbReference type="InterPro" id="IPR005761">
    <property type="entry name" value="UDP-N-AcMur-Glu-dNH2Pim_ligase"/>
</dbReference>
<dbReference type="PANTHER" id="PTHR23135">
    <property type="entry name" value="MUR LIGASE FAMILY MEMBER"/>
    <property type="match status" value="1"/>
</dbReference>
<dbReference type="Gene3D" id="3.40.1190.10">
    <property type="entry name" value="Mur-like, catalytic domain"/>
    <property type="match status" value="1"/>
</dbReference>
<feature type="binding site" evidence="7">
    <location>
        <position position="198"/>
    </location>
    <ligand>
        <name>UDP-N-acetyl-alpha-D-muramoyl-L-alanyl-D-glutamate</name>
        <dbReference type="ChEBI" id="CHEBI:83900"/>
    </ligand>
</feature>
<reference evidence="12 13" key="1">
    <citation type="journal article" date="2006" name="J. Bacteriol.">
        <title>The genome sequence of the obligately chemolithoautotrophic, facultatively anaerobic bacterium Thiobacillus denitrificans.</title>
        <authorList>
            <person name="Beller H.R."/>
            <person name="Chain P.S."/>
            <person name="Letain T.E."/>
            <person name="Chakicherla A."/>
            <person name="Larimer F.W."/>
            <person name="Richardson P.M."/>
            <person name="Coleman M.A."/>
            <person name="Wood A.P."/>
            <person name="Kelly D.P."/>
        </authorList>
    </citation>
    <scope>NUCLEOTIDE SEQUENCE [LARGE SCALE GENOMIC DNA]</scope>
    <source>
        <strain evidence="12 13">ATCC 25259</strain>
    </source>
</reference>
<evidence type="ECO:0000256" key="2">
    <source>
        <dbReference type="ARBA" id="ARBA00022618"/>
    </source>
</evidence>
<evidence type="ECO:0000313" key="12">
    <source>
        <dbReference type="EMBL" id="AAZ96067.1"/>
    </source>
</evidence>
<dbReference type="InterPro" id="IPR000713">
    <property type="entry name" value="Mur_ligase_N"/>
</dbReference>
<dbReference type="Gene3D" id="3.90.190.20">
    <property type="entry name" value="Mur ligase, C-terminal domain"/>
    <property type="match status" value="1"/>
</dbReference>
<name>Q3SMH8_THIDA</name>
<dbReference type="GO" id="GO:0009252">
    <property type="term" value="P:peptidoglycan biosynthetic process"/>
    <property type="evidence" value="ECO:0007669"/>
    <property type="project" value="UniProtKB-UniRule"/>
</dbReference>
<protein>
    <recommendedName>
        <fullName evidence="7">UDP-N-acetylmuramoyl-L-alanyl-D-glutamate--2,6-diaminopimelate ligase</fullName>
        <ecNumber evidence="7">6.3.2.13</ecNumber>
    </recommendedName>
    <alternativeName>
        <fullName evidence="7">Meso-A2pm-adding enzyme</fullName>
    </alternativeName>
    <alternativeName>
        <fullName evidence="7">Meso-diaminopimelate-adding enzyme</fullName>
    </alternativeName>
    <alternativeName>
        <fullName evidence="7">UDP-MurNAc-L-Ala-D-Glu:meso-diaminopimelate ligase</fullName>
    </alternativeName>
    <alternativeName>
        <fullName evidence="7">UDP-MurNAc-tripeptide synthetase</fullName>
    </alternativeName>
    <alternativeName>
        <fullName evidence="7">UDP-N-acetylmuramyl-tripeptide synthetase</fullName>
    </alternativeName>
</protein>
<feature type="binding site" evidence="7">
    <location>
        <position position="398"/>
    </location>
    <ligand>
        <name>meso-2,6-diaminopimelate</name>
        <dbReference type="ChEBI" id="CHEBI:57791"/>
    </ligand>
</feature>
<dbReference type="GO" id="GO:0071555">
    <property type="term" value="P:cell wall organization"/>
    <property type="evidence" value="ECO:0007669"/>
    <property type="project" value="UniProtKB-KW"/>
</dbReference>
<feature type="binding site" evidence="7">
    <location>
        <begin position="171"/>
        <end position="172"/>
    </location>
    <ligand>
        <name>UDP-N-acetyl-alpha-D-muramoyl-L-alanyl-D-glutamate</name>
        <dbReference type="ChEBI" id="CHEBI:83900"/>
    </ligand>
</feature>
<proteinExistence type="inferred from homology"/>
<feature type="binding site" evidence="7">
    <location>
        <position position="476"/>
    </location>
    <ligand>
        <name>meso-2,6-diaminopimelate</name>
        <dbReference type="ChEBI" id="CHEBI:57791"/>
    </ligand>
</feature>
<dbReference type="NCBIfam" id="NF001126">
    <property type="entry name" value="PRK00139.1-4"/>
    <property type="match status" value="1"/>
</dbReference>
<feature type="domain" description="Mur ligase central" evidence="11">
    <location>
        <begin position="121"/>
        <end position="325"/>
    </location>
</feature>
<comment type="function">
    <text evidence="7">Catalyzes the addition of meso-diaminopimelic acid to the nucleotide precursor UDP-N-acetylmuramoyl-L-alanyl-D-glutamate (UMAG) in the biosynthesis of bacterial cell-wall peptidoglycan.</text>
</comment>
<comment type="subcellular location">
    <subcellularLocation>
        <location evidence="7 8">Cytoplasm</location>
    </subcellularLocation>
</comment>
<feature type="binding site" evidence="7">
    <location>
        <begin position="422"/>
        <end position="425"/>
    </location>
    <ligand>
        <name>meso-2,6-diaminopimelate</name>
        <dbReference type="ChEBI" id="CHEBI:57791"/>
    </ligand>
</feature>
<evidence type="ECO:0000256" key="7">
    <source>
        <dbReference type="HAMAP-Rule" id="MF_00208"/>
    </source>
</evidence>
<organism evidence="12 13">
    <name type="scientific">Thiobacillus denitrificans (strain ATCC 25259 / T1)</name>
    <dbReference type="NCBI Taxonomy" id="292415"/>
    <lineage>
        <taxon>Bacteria</taxon>
        <taxon>Pseudomonadati</taxon>
        <taxon>Pseudomonadota</taxon>
        <taxon>Betaproteobacteria</taxon>
        <taxon>Nitrosomonadales</taxon>
        <taxon>Thiobacillaceae</taxon>
        <taxon>Thiobacillus</taxon>
    </lineage>
</organism>
<dbReference type="InterPro" id="IPR035911">
    <property type="entry name" value="MurE/MurF_N"/>
</dbReference>
<dbReference type="Proteomes" id="UP000008291">
    <property type="component" value="Chromosome"/>
</dbReference>
<feature type="short sequence motif" description="Meso-diaminopimelate recognition motif" evidence="7">
    <location>
        <begin position="422"/>
        <end position="425"/>
    </location>
</feature>
<dbReference type="OrthoDB" id="9800958at2"/>
<evidence type="ECO:0000259" key="10">
    <source>
        <dbReference type="Pfam" id="PF02875"/>
    </source>
</evidence>
<dbReference type="eggNOG" id="COG0769">
    <property type="taxonomic scope" value="Bacteria"/>
</dbReference>
<dbReference type="GO" id="GO:0005524">
    <property type="term" value="F:ATP binding"/>
    <property type="evidence" value="ECO:0007669"/>
    <property type="project" value="UniProtKB-UniRule"/>
</dbReference>
<keyword evidence="7" id="KW-0436">Ligase</keyword>
<dbReference type="STRING" id="292415.Tbd_0114"/>
<dbReference type="AlphaFoldDB" id="Q3SMH8"/>
<dbReference type="HOGENOM" id="CLU_022291_3_2_4"/>
<keyword evidence="7" id="KW-0460">Magnesium</keyword>
<dbReference type="EC" id="6.3.2.13" evidence="7"/>
<dbReference type="KEGG" id="tbd:Tbd_0114"/>
<evidence type="ECO:0000313" key="13">
    <source>
        <dbReference type="Proteomes" id="UP000008291"/>
    </source>
</evidence>
<keyword evidence="7" id="KW-0547">Nucleotide-binding</keyword>
<evidence type="ECO:0000259" key="9">
    <source>
        <dbReference type="Pfam" id="PF01225"/>
    </source>
</evidence>
<evidence type="ECO:0000256" key="4">
    <source>
        <dbReference type="ARBA" id="ARBA00022984"/>
    </source>
</evidence>
<dbReference type="SUPFAM" id="SSF63418">
    <property type="entry name" value="MurE/MurF N-terminal domain"/>
    <property type="match status" value="1"/>
</dbReference>
<keyword evidence="3 7" id="KW-0133">Cell shape</keyword>
<keyword evidence="5 7" id="KW-0131">Cell cycle</keyword>
<feature type="domain" description="Mur ligase N-terminal catalytic" evidence="9">
    <location>
        <begin position="39"/>
        <end position="96"/>
    </location>
</feature>
<evidence type="ECO:0000256" key="5">
    <source>
        <dbReference type="ARBA" id="ARBA00023306"/>
    </source>
</evidence>
<dbReference type="Pfam" id="PF01225">
    <property type="entry name" value="Mur_ligase"/>
    <property type="match status" value="1"/>
</dbReference>
<keyword evidence="2 7" id="KW-0132">Cell division</keyword>
<dbReference type="GO" id="GO:0008765">
    <property type="term" value="F:UDP-N-acetylmuramoylalanyl-D-glutamate-2,6-diaminopimelate ligase activity"/>
    <property type="evidence" value="ECO:0007669"/>
    <property type="project" value="UniProtKB-UniRule"/>
</dbReference>
<evidence type="ECO:0000256" key="8">
    <source>
        <dbReference type="RuleBase" id="RU004135"/>
    </source>
</evidence>
<dbReference type="InterPro" id="IPR013221">
    <property type="entry name" value="Mur_ligase_cen"/>
</dbReference>
<feature type="binding site" evidence="7">
    <location>
        <position position="170"/>
    </location>
    <ligand>
        <name>UDP-N-acetyl-alpha-D-muramoyl-L-alanyl-D-glutamate</name>
        <dbReference type="ChEBI" id="CHEBI:83900"/>
    </ligand>
</feature>
<comment type="PTM">
    <text evidence="7">Carboxylation is probably crucial for Mg(2+) binding and, consequently, for the gamma-phosphate positioning of ATP.</text>
</comment>
<dbReference type="SUPFAM" id="SSF53623">
    <property type="entry name" value="MurD-like peptide ligases, catalytic domain"/>
    <property type="match status" value="1"/>
</dbReference>
<dbReference type="GO" id="GO:0051301">
    <property type="term" value="P:cell division"/>
    <property type="evidence" value="ECO:0007669"/>
    <property type="project" value="UniProtKB-KW"/>
</dbReference>
<dbReference type="NCBIfam" id="NF001124">
    <property type="entry name" value="PRK00139.1-2"/>
    <property type="match status" value="1"/>
</dbReference>
<dbReference type="GO" id="GO:0005737">
    <property type="term" value="C:cytoplasm"/>
    <property type="evidence" value="ECO:0007669"/>
    <property type="project" value="UniProtKB-SubCell"/>
</dbReference>
<feature type="binding site" evidence="7">
    <location>
        <position position="40"/>
    </location>
    <ligand>
        <name>UDP-N-acetyl-alpha-D-muramoyl-L-alanyl-D-glutamate</name>
        <dbReference type="ChEBI" id="CHEBI:83900"/>
    </ligand>
</feature>
<feature type="binding site" evidence="7">
    <location>
        <position position="206"/>
    </location>
    <ligand>
        <name>UDP-N-acetyl-alpha-D-muramoyl-L-alanyl-D-glutamate</name>
        <dbReference type="ChEBI" id="CHEBI:83900"/>
    </ligand>
</feature>
<evidence type="ECO:0000256" key="1">
    <source>
        <dbReference type="ARBA" id="ARBA00005898"/>
    </source>
</evidence>
<feature type="domain" description="Mur ligase C-terminal" evidence="10">
    <location>
        <begin position="348"/>
        <end position="478"/>
    </location>
</feature>
<feature type="binding site" evidence="7">
    <location>
        <position position="480"/>
    </location>
    <ligand>
        <name>meso-2,6-diaminopimelate</name>
        <dbReference type="ChEBI" id="CHEBI:57791"/>
    </ligand>
</feature>
<dbReference type="InterPro" id="IPR004101">
    <property type="entry name" value="Mur_ligase_C"/>
</dbReference>
<accession>Q3SMH8</accession>
<dbReference type="RefSeq" id="WP_011310627.1">
    <property type="nucleotide sequence ID" value="NC_007404.1"/>
</dbReference>
<feature type="binding site" evidence="7">
    <location>
        <position position="204"/>
    </location>
    <ligand>
        <name>UDP-N-acetyl-alpha-D-muramoyl-L-alanyl-D-glutamate</name>
        <dbReference type="ChEBI" id="CHEBI:83900"/>
    </ligand>
</feature>
<keyword evidence="4 7" id="KW-0573">Peptidoglycan synthesis</keyword>
<dbReference type="PANTHER" id="PTHR23135:SF4">
    <property type="entry name" value="UDP-N-ACETYLMURAMOYL-L-ALANYL-D-GLUTAMATE--2,6-DIAMINOPIMELATE LIGASE MURE HOMOLOG, CHLOROPLASTIC"/>
    <property type="match status" value="1"/>
</dbReference>
<dbReference type="GO" id="GO:0000287">
    <property type="term" value="F:magnesium ion binding"/>
    <property type="evidence" value="ECO:0007669"/>
    <property type="project" value="UniProtKB-UniRule"/>
</dbReference>
<feature type="binding site" evidence="7">
    <location>
        <begin position="123"/>
        <end position="129"/>
    </location>
    <ligand>
        <name>ATP</name>
        <dbReference type="ChEBI" id="CHEBI:30616"/>
    </ligand>
</feature>
<dbReference type="SUPFAM" id="SSF53244">
    <property type="entry name" value="MurD-like peptide ligases, peptide-binding domain"/>
    <property type="match status" value="1"/>
</dbReference>
<evidence type="ECO:0000256" key="6">
    <source>
        <dbReference type="ARBA" id="ARBA00023316"/>
    </source>
</evidence>
<keyword evidence="13" id="KW-1185">Reference proteome</keyword>
<dbReference type="Pfam" id="PF02875">
    <property type="entry name" value="Mur_ligase_C"/>
    <property type="match status" value="1"/>
</dbReference>
<gene>
    <name evidence="7" type="primary">murE</name>
    <name evidence="12" type="ordered locus">Tbd_0114</name>
</gene>
<dbReference type="InterPro" id="IPR036615">
    <property type="entry name" value="Mur_ligase_C_dom_sf"/>
</dbReference>
<evidence type="ECO:0000256" key="3">
    <source>
        <dbReference type="ARBA" id="ARBA00022960"/>
    </source>
</evidence>
<keyword evidence="7" id="KW-0963">Cytoplasm</keyword>
<dbReference type="InterPro" id="IPR036565">
    <property type="entry name" value="Mur-like_cat_sf"/>
</dbReference>
<feature type="modified residue" description="N6-carboxylysine" evidence="7">
    <location>
        <position position="238"/>
    </location>
</feature>
<evidence type="ECO:0000259" key="11">
    <source>
        <dbReference type="Pfam" id="PF08245"/>
    </source>
</evidence>
<dbReference type="Pfam" id="PF08245">
    <property type="entry name" value="Mur_ligase_M"/>
    <property type="match status" value="1"/>
</dbReference>
<comment type="caution">
    <text evidence="7">Lacks conserved residue(s) required for the propagation of feature annotation.</text>
</comment>
<sequence>MAVRDSHNPLAASASMSIRESVPHILERLGLAPGELVNDSRRAAPGKVFVAYPGDARDGRDFIPQAVAQGADGVLWEADHYQWDPALAIPNAGVAGLKTRIGEIAAHVYGEPSRALHMIGVTGTNGKTSVAHWIAQALSALGRKTAIIGTVGNGFPSTGDTPAALTPALNTTPDAIELQQRLARYRGEGAVACAMEVSSHGLAQGRVNGCRFKVAVLTNLSRDHLDYHGDMDSYAAAKARLFNWPDLEWAVLNVDDAFGQRLEGETRPARVAGYGFQRGAVVARGLQLSQAGMHLALQTDWGDAEIDAPLLGRFNAANLLAALTALLVSDVKLDDACRALAQVTPPAGRMQTLGGEAHPLVVVDYSHTPDALEKVLATLREIAGGGRLICVFGCGGNRDKGKRPLMGAAAGRGADEIWVTSDNPRHEDPRAIIDDIRAGLAEAEAEGRVRVEAERARAIFEAVGGAHHGDVVLIAGKGHEDYQEVAGERLPFSDIAMARKALEAWA</sequence>
<comment type="pathway">
    <text evidence="7 8">Cell wall biogenesis; peptidoglycan biosynthesis.</text>
</comment>
<keyword evidence="7" id="KW-0067">ATP-binding</keyword>
<dbReference type="HAMAP" id="MF_00208">
    <property type="entry name" value="MurE"/>
    <property type="match status" value="1"/>
</dbReference>
<keyword evidence="6 7" id="KW-0961">Cell wall biogenesis/degradation</keyword>
<dbReference type="UniPathway" id="UPA00219"/>
<comment type="catalytic activity">
    <reaction evidence="7">
        <text>UDP-N-acetyl-alpha-D-muramoyl-L-alanyl-D-glutamate + meso-2,6-diaminopimelate + ATP = UDP-N-acetyl-alpha-D-muramoyl-L-alanyl-gamma-D-glutamyl-meso-2,6-diaminopimelate + ADP + phosphate + H(+)</text>
        <dbReference type="Rhea" id="RHEA:23676"/>
        <dbReference type="ChEBI" id="CHEBI:15378"/>
        <dbReference type="ChEBI" id="CHEBI:30616"/>
        <dbReference type="ChEBI" id="CHEBI:43474"/>
        <dbReference type="ChEBI" id="CHEBI:57791"/>
        <dbReference type="ChEBI" id="CHEBI:83900"/>
        <dbReference type="ChEBI" id="CHEBI:83905"/>
        <dbReference type="ChEBI" id="CHEBI:456216"/>
        <dbReference type="EC" id="6.3.2.13"/>
    </reaction>
</comment>